<dbReference type="AlphaFoldDB" id="A0A0B7C3B0"/>
<sequence>PVSIGNQNFILGSVNSQQQQFIQNVCSKTGQIKLIPLILSDANGHSSVPNIFPQNGQIFLNMSPHSGLSSVSSLSPHTLNRDSSIFLNMSPTSGQ</sequence>
<feature type="region of interest" description="Disordered" evidence="1">
    <location>
        <begin position="71"/>
        <end position="95"/>
    </location>
</feature>
<proteinExistence type="predicted"/>
<organism evidence="2">
    <name type="scientific">Arion vulgaris</name>
    <dbReference type="NCBI Taxonomy" id="1028688"/>
    <lineage>
        <taxon>Eukaryota</taxon>
        <taxon>Metazoa</taxon>
        <taxon>Spiralia</taxon>
        <taxon>Lophotrochozoa</taxon>
        <taxon>Mollusca</taxon>
        <taxon>Gastropoda</taxon>
        <taxon>Heterobranchia</taxon>
        <taxon>Euthyneura</taxon>
        <taxon>Panpulmonata</taxon>
        <taxon>Eupulmonata</taxon>
        <taxon>Stylommatophora</taxon>
        <taxon>Helicina</taxon>
        <taxon>Arionoidea</taxon>
        <taxon>Arionidae</taxon>
        <taxon>Arion</taxon>
    </lineage>
</organism>
<feature type="compositionally biased region" description="Polar residues" evidence="1">
    <location>
        <begin position="81"/>
        <end position="95"/>
    </location>
</feature>
<reference evidence="2" key="1">
    <citation type="submission" date="2014-12" db="EMBL/GenBank/DDBJ databases">
        <title>Insight into the proteome of Arion vulgaris.</title>
        <authorList>
            <person name="Aradska J."/>
            <person name="Bulat T."/>
            <person name="Smidak R."/>
            <person name="Sarate P."/>
            <person name="Gangsoo J."/>
            <person name="Sialana F."/>
            <person name="Bilban M."/>
            <person name="Lubec G."/>
        </authorList>
    </citation>
    <scope>NUCLEOTIDE SEQUENCE</scope>
    <source>
        <tissue evidence="2">Skin</tissue>
    </source>
</reference>
<protein>
    <submittedName>
        <fullName evidence="2">Uncharacterized protein</fullName>
    </submittedName>
</protein>
<feature type="non-terminal residue" evidence="2">
    <location>
        <position position="1"/>
    </location>
</feature>
<name>A0A0B7C3B0_9EUPU</name>
<feature type="non-terminal residue" evidence="2">
    <location>
        <position position="95"/>
    </location>
</feature>
<accession>A0A0B7C3B0</accession>
<gene>
    <name evidence="2" type="primary">ORF221917</name>
</gene>
<evidence type="ECO:0000313" key="2">
    <source>
        <dbReference type="EMBL" id="CEK99698.1"/>
    </source>
</evidence>
<dbReference type="EMBL" id="HACG01052827">
    <property type="protein sequence ID" value="CEK99698.1"/>
    <property type="molecule type" value="Transcribed_RNA"/>
</dbReference>
<evidence type="ECO:0000256" key="1">
    <source>
        <dbReference type="SAM" id="MobiDB-lite"/>
    </source>
</evidence>